<dbReference type="SUPFAM" id="SSF55816">
    <property type="entry name" value="5'-nucleotidase (syn. UDP-sugar hydrolase), C-terminal domain"/>
    <property type="match status" value="1"/>
</dbReference>
<gene>
    <name evidence="3" type="ORF">A0J61_09066</name>
</gene>
<dbReference type="Gene3D" id="3.90.780.10">
    <property type="entry name" value="5'-Nucleotidase, C-terminal domain"/>
    <property type="match status" value="1"/>
</dbReference>
<dbReference type="GO" id="GO:0005576">
    <property type="term" value="C:extracellular region"/>
    <property type="evidence" value="ECO:0007669"/>
    <property type="project" value="EnsemblFungi"/>
</dbReference>
<proteinExistence type="predicted"/>
<dbReference type="InterPro" id="IPR029052">
    <property type="entry name" value="Metallo-depent_PP-like"/>
</dbReference>
<accession>A0A1C7N2H2</accession>
<feature type="signal peptide" evidence="1">
    <location>
        <begin position="1"/>
        <end position="19"/>
    </location>
</feature>
<evidence type="ECO:0000259" key="2">
    <source>
        <dbReference type="Pfam" id="PF21953"/>
    </source>
</evidence>
<keyword evidence="1" id="KW-0732">Signal</keyword>
<evidence type="ECO:0000313" key="4">
    <source>
        <dbReference type="Proteomes" id="UP000093000"/>
    </source>
</evidence>
<protein>
    <recommendedName>
        <fullName evidence="2">Putative 5'-nucleotidase C-terminal domain-containing protein</fullName>
    </recommendedName>
</protein>
<dbReference type="Proteomes" id="UP000093000">
    <property type="component" value="Unassembled WGS sequence"/>
</dbReference>
<feature type="chain" id="PRO_5008889442" description="Putative 5'-nucleotidase C-terminal domain-containing protein" evidence="1">
    <location>
        <begin position="20"/>
        <end position="551"/>
    </location>
</feature>
<dbReference type="PANTHER" id="PTHR11575:SF22">
    <property type="entry name" value="ADL392WP"/>
    <property type="match status" value="1"/>
</dbReference>
<reference evidence="3 4" key="1">
    <citation type="submission" date="2016-03" db="EMBL/GenBank/DDBJ databases">
        <title>Choanephora cucurbitarum.</title>
        <authorList>
            <person name="Min B."/>
            <person name="Park H."/>
            <person name="Park J.-H."/>
            <person name="Shin H.-D."/>
            <person name="Choi I.-G."/>
        </authorList>
    </citation>
    <scope>NUCLEOTIDE SEQUENCE [LARGE SCALE GENOMIC DNA]</scope>
    <source>
        <strain evidence="3 4">KUS-F28377</strain>
    </source>
</reference>
<dbReference type="STRING" id="101091.A0A1C7N2H2"/>
<dbReference type="InterPro" id="IPR014485">
    <property type="entry name" value="Pesterase_C1039"/>
</dbReference>
<dbReference type="GO" id="GO:0019677">
    <property type="term" value="P:NAD+ catabolic process"/>
    <property type="evidence" value="ECO:0007669"/>
    <property type="project" value="EnsemblFungi"/>
</dbReference>
<dbReference type="InterPro" id="IPR006179">
    <property type="entry name" value="5_nucleotidase/apyrase"/>
</dbReference>
<evidence type="ECO:0000256" key="1">
    <source>
        <dbReference type="SAM" id="SignalP"/>
    </source>
</evidence>
<dbReference type="AlphaFoldDB" id="A0A1C7N2H2"/>
<feature type="domain" description="Putative 5'-nucleotidase C-terminal" evidence="2">
    <location>
        <begin position="332"/>
        <end position="506"/>
    </location>
</feature>
<dbReference type="Pfam" id="PF21953">
    <property type="entry name" value="NadN_nucleosid_C"/>
    <property type="match status" value="1"/>
</dbReference>
<dbReference type="InterPro" id="IPR036907">
    <property type="entry name" value="5'-Nucleotdase_C_sf"/>
</dbReference>
<dbReference type="FunCoup" id="A0A1C7N2H2">
    <property type="interactions" value="219"/>
</dbReference>
<dbReference type="InterPro" id="IPR053828">
    <property type="entry name" value="Nucleosidase_C"/>
</dbReference>
<dbReference type="EMBL" id="LUGH01000765">
    <property type="protein sequence ID" value="OBZ82886.1"/>
    <property type="molecule type" value="Genomic_DNA"/>
</dbReference>
<name>A0A1C7N2H2_9FUNG</name>
<dbReference type="GO" id="GO:0005829">
    <property type="term" value="C:cytosol"/>
    <property type="evidence" value="ECO:0007669"/>
    <property type="project" value="EnsemblFungi"/>
</dbReference>
<dbReference type="OrthoDB" id="7722975at2759"/>
<comment type="caution">
    <text evidence="3">The sequence shown here is derived from an EMBL/GenBank/DDBJ whole genome shotgun (WGS) entry which is preliminary data.</text>
</comment>
<evidence type="ECO:0000313" key="3">
    <source>
        <dbReference type="EMBL" id="OBZ82886.1"/>
    </source>
</evidence>
<dbReference type="PANTHER" id="PTHR11575">
    <property type="entry name" value="5'-NUCLEOTIDASE-RELATED"/>
    <property type="match status" value="1"/>
</dbReference>
<keyword evidence="4" id="KW-1185">Reference proteome</keyword>
<dbReference type="InParanoid" id="A0A1C7N2H2"/>
<organism evidence="3 4">
    <name type="scientific">Choanephora cucurbitarum</name>
    <dbReference type="NCBI Taxonomy" id="101091"/>
    <lineage>
        <taxon>Eukaryota</taxon>
        <taxon>Fungi</taxon>
        <taxon>Fungi incertae sedis</taxon>
        <taxon>Mucoromycota</taxon>
        <taxon>Mucoromycotina</taxon>
        <taxon>Mucoromycetes</taxon>
        <taxon>Mucorales</taxon>
        <taxon>Mucorineae</taxon>
        <taxon>Choanephoraceae</taxon>
        <taxon>Choanephoroideae</taxon>
        <taxon>Choanephora</taxon>
    </lineage>
</organism>
<sequence length="551" mass="62683">MVRSVPLIISILGLQSVLGHTFERRQQKDAVVTPGTQGIRPLVWGDVNFIHTTDTHGWLEVSGYINPSDLYDVTSPKGLVSQPLLTQIPYDLLTIGNHELYVNEITADTVKRFIPHWKDRYVASNVYFKDVHTNKTTPIGEKYTYFEGKYGTRVLAYGFLYNFKGNGNNSVVQSVANEIQQSWFNQSLTQHHPDLITVIGHVGIRFTEVHTVIKAIRAHYPTIPIAVLGGHTHIRDAVKYDDYAAGIESGRYLETIGFFSLEGVSNKHQEKNGTVTFHRRYLDQNRPTFIYHAADNVEKKFDTSKGKKISKKIQQLRDQYKLSTSLGCAPQDYQMYSAPLNSSSSIFRLAMQEVVPKTVVDKDRKNPPYYLINSGSIRYEIYKGPFTLDNMYQISPFEDRFYTIHDVPLSAASQLLAKLNGQSEVFKKRSLYYIEQPIHLSEQVSFAKRAQNLTRGYVTKDDFGTDGDDTAHEPYPSYDIPYYIASDLPKGESNSLVDLVYFDFFDALLRKSLATITGKEWTALKSYGDPSITSSTMWLSYAQKYWNSTSC</sequence>
<dbReference type="SUPFAM" id="SSF56300">
    <property type="entry name" value="Metallo-dependent phosphatases"/>
    <property type="match status" value="1"/>
</dbReference>
<dbReference type="Gene3D" id="3.60.21.10">
    <property type="match status" value="1"/>
</dbReference>
<dbReference type="PIRSF" id="PIRSF017316">
    <property type="entry name" value="Pesterase_C1039"/>
    <property type="match status" value="1"/>
</dbReference>
<dbReference type="GO" id="GO:0016787">
    <property type="term" value="F:hydrolase activity"/>
    <property type="evidence" value="ECO:0007669"/>
    <property type="project" value="InterPro"/>
</dbReference>